<gene>
    <name evidence="2" type="ORF">WJU22_02720</name>
</gene>
<name>A0ABZ2Z4C8_9BACT</name>
<sequence>MHSYPTKLFAVCGVFLFCCQFVVAQNGSRITAPQVPCSETADAVAGIYTDHNQTKYPTSLKGTAAEKAAILKTLIAIEKLEESSRRDFKLTGCAARVSFSRTSNSNYGKLNVAGYGYQLGVYQYVCHVTEHLPKIVDEYRTVMRVDINPFIFIGAKAGGIGEFSVTGQLRYEIPVEARMGANFESDRKNSPSKVSQYISESIMLTGRSNNYKNKHADFLKIINGDGFTENWLRGDRYDQRRPDAYKWIDRRYLITRPGVPLLIPVSRKQYLEDMLEYLEIEKANFNFAHDKLTKDVANETADWAVKKRALLEADRQAYPKLYEAKKAKLKELLSAKKEDWLQKPAVVDNDNKTYDANKRLENLGQFYDEEGEYSSALYVLNPAYFTSTNGQTTKPLFMEVQFRYELGKDEGFSARLFQNFLENFDLAALRKMLD</sequence>
<dbReference type="RefSeq" id="WP_341841753.1">
    <property type="nucleotide sequence ID" value="NZ_CP149792.1"/>
</dbReference>
<accession>A0ABZ2Z4C8</accession>
<protein>
    <submittedName>
        <fullName evidence="2">Uncharacterized protein</fullName>
    </submittedName>
</protein>
<keyword evidence="3" id="KW-1185">Reference proteome</keyword>
<dbReference type="EMBL" id="CP150096">
    <property type="protein sequence ID" value="WZN47091.1"/>
    <property type="molecule type" value="Genomic_DNA"/>
</dbReference>
<reference evidence="2 3" key="1">
    <citation type="submission" date="2024-03" db="EMBL/GenBank/DDBJ databases">
        <title>Chitinophaga caseinilytica sp. nov., a casein hydrolysing bacterium isolated from forest soil.</title>
        <authorList>
            <person name="Lee D.S."/>
            <person name="Han D.M."/>
            <person name="Baek J.H."/>
            <person name="Choi D.G."/>
            <person name="Jeon J.H."/>
            <person name="Jeon C.O."/>
        </authorList>
    </citation>
    <scope>NUCLEOTIDE SEQUENCE [LARGE SCALE GENOMIC DNA]</scope>
    <source>
        <strain evidence="2 3">KACC 19118</strain>
    </source>
</reference>
<evidence type="ECO:0000256" key="1">
    <source>
        <dbReference type="SAM" id="SignalP"/>
    </source>
</evidence>
<keyword evidence="1" id="KW-0732">Signal</keyword>
<proteinExistence type="predicted"/>
<feature type="chain" id="PRO_5045270487" evidence="1">
    <location>
        <begin position="25"/>
        <end position="434"/>
    </location>
</feature>
<evidence type="ECO:0000313" key="3">
    <source>
        <dbReference type="Proteomes" id="UP001449657"/>
    </source>
</evidence>
<evidence type="ECO:0000313" key="2">
    <source>
        <dbReference type="EMBL" id="WZN47091.1"/>
    </source>
</evidence>
<dbReference type="Proteomes" id="UP001449657">
    <property type="component" value="Chromosome"/>
</dbReference>
<organism evidence="2 3">
    <name type="scientific">Chitinophaga caseinilytica</name>
    <dbReference type="NCBI Taxonomy" id="2267521"/>
    <lineage>
        <taxon>Bacteria</taxon>
        <taxon>Pseudomonadati</taxon>
        <taxon>Bacteroidota</taxon>
        <taxon>Chitinophagia</taxon>
        <taxon>Chitinophagales</taxon>
        <taxon>Chitinophagaceae</taxon>
        <taxon>Chitinophaga</taxon>
    </lineage>
</organism>
<feature type="signal peptide" evidence="1">
    <location>
        <begin position="1"/>
        <end position="24"/>
    </location>
</feature>